<dbReference type="InterPro" id="IPR001173">
    <property type="entry name" value="Glyco_trans_2-like"/>
</dbReference>
<dbReference type="EMBL" id="JAXOJX010000057">
    <property type="protein sequence ID" value="MDZ5460073.1"/>
    <property type="molecule type" value="Genomic_DNA"/>
</dbReference>
<evidence type="ECO:0000259" key="8">
    <source>
        <dbReference type="Pfam" id="PF13632"/>
    </source>
</evidence>
<feature type="domain" description="Glycosyltransferase 2-like" evidence="8">
    <location>
        <begin position="326"/>
        <end position="547"/>
    </location>
</feature>
<sequence length="690" mass="75118">MRDLTVTALAMVATVLAFLLGADHVVASAWAPGGAPAWQAATALLLFAGLSYGSLVYLLARFGHGCRQQGFTSLGRPELDSVYDEHAGPAPRVCVLVPSYKEELRVVRQTLLSAALSEYPAKRIVLLLDDPRGGPGADADALQATRELVAALHARFEQAAQRLERELAGFMFRTAGARAFDAAAEAQRAAGLYEALAAWVEQLAEPQADAAFAHVDDFFNRHIVQAAAHAHRERAAQLRAGRAPTRRELRLEFQRLATLLRMDISAFERKRFDNLSHAPNKAMNLNSYIGLLGRAFRVERTPQDEQLREVPAGAPADFSVPAADYLLTLDADSLVRPDYLLKLTAVMARDERIAVAQTPYSSHPGAPGLLERCAGAQTDIQYLVHQGFTFFGATYWVGANALLRVAALQDIRETVVERGFEVPVFIQDKTVIEDTGSTLDLVRRGWTLHNHPERLAYSATPPDFGALIIQRRRWANGGLIILADLLRYVARPAHGARPGLCELLIRAHYLLSPTLSSLGVALLALLPLDPALASPWLALSALPYLLLYAQDLRRCGYGWRDFVRVYALNLMLVPVNAAGVLQSLRQMLLRRKAAFARTPKVGDRTASPAGHVAAQLSLPALALAGALLAAHHGQWLLSGFAAFNALCLAYGLARFIGVGAACADLKLGAAAWLSRARRGLRQRLQPRRTA</sequence>
<evidence type="ECO:0000256" key="4">
    <source>
        <dbReference type="ARBA" id="ARBA00022692"/>
    </source>
</evidence>
<accession>A0ABU5IMF8</accession>
<dbReference type="Pfam" id="PF13632">
    <property type="entry name" value="Glyco_trans_2_3"/>
    <property type="match status" value="1"/>
</dbReference>
<evidence type="ECO:0000313" key="10">
    <source>
        <dbReference type="Proteomes" id="UP001293718"/>
    </source>
</evidence>
<feature type="transmembrane region" description="Helical" evidence="7">
    <location>
        <begin position="37"/>
        <end position="60"/>
    </location>
</feature>
<organism evidence="9 10">
    <name type="scientific">Azohydromonas lata</name>
    <dbReference type="NCBI Taxonomy" id="45677"/>
    <lineage>
        <taxon>Bacteria</taxon>
        <taxon>Pseudomonadati</taxon>
        <taxon>Pseudomonadota</taxon>
        <taxon>Betaproteobacteria</taxon>
        <taxon>Burkholderiales</taxon>
        <taxon>Sphaerotilaceae</taxon>
        <taxon>Azohydromonas</taxon>
    </lineage>
</organism>
<dbReference type="SUPFAM" id="SSF53448">
    <property type="entry name" value="Nucleotide-diphospho-sugar transferases"/>
    <property type="match status" value="1"/>
</dbReference>
<reference evidence="9 10" key="1">
    <citation type="submission" date="2023-11" db="EMBL/GenBank/DDBJ databases">
        <title>Draft genome of Azohydromonas lata strain H1 (DSM1123), a polyhydroxyalkanoate producer.</title>
        <authorList>
            <person name="Traversa D."/>
            <person name="D'Addabbo P."/>
            <person name="Pazzani C."/>
            <person name="Manzari C."/>
            <person name="Chiara M."/>
            <person name="Scrascia M."/>
        </authorList>
    </citation>
    <scope>NUCLEOTIDE SEQUENCE [LARGE SCALE GENOMIC DNA]</scope>
    <source>
        <strain evidence="9 10">H1</strain>
    </source>
</reference>
<protein>
    <submittedName>
        <fullName evidence="9">Glycosyltransferase family 2 protein</fullName>
    </submittedName>
</protein>
<comment type="caution">
    <text evidence="9">The sequence shown here is derived from an EMBL/GenBank/DDBJ whole genome shotgun (WGS) entry which is preliminary data.</text>
</comment>
<dbReference type="RefSeq" id="WP_322467639.1">
    <property type="nucleotide sequence ID" value="NZ_JAXOJX010000057.1"/>
</dbReference>
<evidence type="ECO:0000313" key="9">
    <source>
        <dbReference type="EMBL" id="MDZ5460073.1"/>
    </source>
</evidence>
<feature type="transmembrane region" description="Helical" evidence="7">
    <location>
        <begin position="562"/>
        <end position="581"/>
    </location>
</feature>
<keyword evidence="3" id="KW-0808">Transferase</keyword>
<dbReference type="Gene3D" id="3.90.550.10">
    <property type="entry name" value="Spore Coat Polysaccharide Biosynthesis Protein SpsA, Chain A"/>
    <property type="match status" value="2"/>
</dbReference>
<evidence type="ECO:0000256" key="7">
    <source>
        <dbReference type="SAM" id="Phobius"/>
    </source>
</evidence>
<dbReference type="Proteomes" id="UP001293718">
    <property type="component" value="Unassembled WGS sequence"/>
</dbReference>
<evidence type="ECO:0000256" key="2">
    <source>
        <dbReference type="ARBA" id="ARBA00022676"/>
    </source>
</evidence>
<dbReference type="InterPro" id="IPR029044">
    <property type="entry name" value="Nucleotide-diphossugar_trans"/>
</dbReference>
<proteinExistence type="predicted"/>
<gene>
    <name evidence="9" type="ORF">SM757_26180</name>
</gene>
<feature type="transmembrane region" description="Helical" evidence="7">
    <location>
        <begin position="532"/>
        <end position="550"/>
    </location>
</feature>
<keyword evidence="6 7" id="KW-0472">Membrane</keyword>
<feature type="transmembrane region" description="Helical" evidence="7">
    <location>
        <begin position="635"/>
        <end position="652"/>
    </location>
</feature>
<dbReference type="PANTHER" id="PTHR43867:SF2">
    <property type="entry name" value="CELLULOSE SYNTHASE CATALYTIC SUBUNIT A [UDP-FORMING]"/>
    <property type="match status" value="1"/>
</dbReference>
<dbReference type="InterPro" id="IPR050321">
    <property type="entry name" value="Glycosyltr_2/OpgH_subfam"/>
</dbReference>
<keyword evidence="2" id="KW-0328">Glycosyltransferase</keyword>
<keyword evidence="4 7" id="KW-0812">Transmembrane</keyword>
<evidence type="ECO:0000256" key="3">
    <source>
        <dbReference type="ARBA" id="ARBA00022679"/>
    </source>
</evidence>
<comment type="subcellular location">
    <subcellularLocation>
        <location evidence="1">Membrane</location>
        <topology evidence="1">Multi-pass membrane protein</topology>
    </subcellularLocation>
</comment>
<evidence type="ECO:0000256" key="6">
    <source>
        <dbReference type="ARBA" id="ARBA00023136"/>
    </source>
</evidence>
<dbReference type="PANTHER" id="PTHR43867">
    <property type="entry name" value="CELLULOSE SYNTHASE CATALYTIC SUBUNIT A [UDP-FORMING]"/>
    <property type="match status" value="1"/>
</dbReference>
<feature type="transmembrane region" description="Helical" evidence="7">
    <location>
        <begin position="507"/>
        <end position="526"/>
    </location>
</feature>
<name>A0ABU5IMF8_9BURK</name>
<keyword evidence="5 7" id="KW-1133">Transmembrane helix</keyword>
<evidence type="ECO:0000256" key="5">
    <source>
        <dbReference type="ARBA" id="ARBA00022989"/>
    </source>
</evidence>
<keyword evidence="10" id="KW-1185">Reference proteome</keyword>
<evidence type="ECO:0000256" key="1">
    <source>
        <dbReference type="ARBA" id="ARBA00004141"/>
    </source>
</evidence>